<dbReference type="InterPro" id="IPR036736">
    <property type="entry name" value="ACP-like_sf"/>
</dbReference>
<dbReference type="Gene3D" id="3.40.47.10">
    <property type="match status" value="1"/>
</dbReference>
<dbReference type="PROSITE" id="PS00012">
    <property type="entry name" value="PHOSPHOPANTETHEINE"/>
    <property type="match status" value="1"/>
</dbReference>
<keyword evidence="3 9" id="KW-0808">Transferase</keyword>
<dbReference type="Gene3D" id="1.10.1200.10">
    <property type="entry name" value="ACP-like"/>
    <property type="match status" value="1"/>
</dbReference>
<keyword evidence="9" id="KW-0012">Acyltransferase</keyword>
<organism evidence="9 10">
    <name type="scientific">Pseudorhodobacter turbinis</name>
    <dbReference type="NCBI Taxonomy" id="2500533"/>
    <lineage>
        <taxon>Bacteria</taxon>
        <taxon>Pseudomonadati</taxon>
        <taxon>Pseudomonadota</taxon>
        <taxon>Alphaproteobacteria</taxon>
        <taxon>Rhodobacterales</taxon>
        <taxon>Paracoccaceae</taxon>
        <taxon>Pseudorhodobacter</taxon>
    </lineage>
</organism>
<evidence type="ECO:0000256" key="3">
    <source>
        <dbReference type="ARBA" id="ARBA00022679"/>
    </source>
</evidence>
<dbReference type="GO" id="GO:0005886">
    <property type="term" value="C:plasma membrane"/>
    <property type="evidence" value="ECO:0007669"/>
    <property type="project" value="TreeGrafter"/>
</dbReference>
<keyword evidence="10" id="KW-1185">Reference proteome</keyword>
<dbReference type="Pfam" id="PF00109">
    <property type="entry name" value="ketoacyl-synt"/>
    <property type="match status" value="1"/>
</dbReference>
<keyword evidence="4" id="KW-0276">Fatty acid metabolism</keyword>
<dbReference type="GO" id="GO:0005737">
    <property type="term" value="C:cytoplasm"/>
    <property type="evidence" value="ECO:0007669"/>
    <property type="project" value="TreeGrafter"/>
</dbReference>
<proteinExistence type="predicted"/>
<dbReference type="InterPro" id="IPR032821">
    <property type="entry name" value="PKS_assoc"/>
</dbReference>
<evidence type="ECO:0000313" key="9">
    <source>
        <dbReference type="EMBL" id="QCO55740.1"/>
    </source>
</evidence>
<gene>
    <name evidence="9" type="ORF">EOK75_08295</name>
</gene>
<evidence type="ECO:0000256" key="2">
    <source>
        <dbReference type="ARBA" id="ARBA00022553"/>
    </source>
</evidence>
<dbReference type="KEGG" id="pseb:EOK75_08295"/>
<reference evidence="9 10" key="1">
    <citation type="submission" date="2019-05" db="EMBL/GenBank/DDBJ databases">
        <title>Pseudorhodobacter turbinis sp. nov., isolated from the gut of the Korean turban shell.</title>
        <authorList>
            <person name="Jeong Y.-S."/>
            <person name="Kang W.-R."/>
            <person name="Bae J.-W."/>
        </authorList>
    </citation>
    <scope>NUCLEOTIDE SEQUENCE [LARGE SCALE GENOMIC DNA]</scope>
    <source>
        <strain evidence="9 10">S12M18</strain>
    </source>
</reference>
<dbReference type="InterPro" id="IPR016035">
    <property type="entry name" value="Acyl_Trfase/lysoPLipase"/>
</dbReference>
<dbReference type="OrthoDB" id="9778690at2"/>
<dbReference type="SUPFAM" id="SSF47336">
    <property type="entry name" value="ACP-like"/>
    <property type="match status" value="1"/>
</dbReference>
<dbReference type="Pfam" id="PF00698">
    <property type="entry name" value="Acyl_transf_1"/>
    <property type="match status" value="1"/>
</dbReference>
<dbReference type="SUPFAM" id="SSF55048">
    <property type="entry name" value="Probable ACP-binding domain of malonyl-CoA ACP transacylase"/>
    <property type="match status" value="1"/>
</dbReference>
<feature type="domain" description="Ketosynthase family 3 (KS3)" evidence="8">
    <location>
        <begin position="14"/>
        <end position="437"/>
    </location>
</feature>
<dbReference type="SUPFAM" id="SSF53901">
    <property type="entry name" value="Thiolase-like"/>
    <property type="match status" value="1"/>
</dbReference>
<dbReference type="InterPro" id="IPR013968">
    <property type="entry name" value="PKS_KR"/>
</dbReference>
<dbReference type="Gene3D" id="3.30.70.3290">
    <property type="match status" value="1"/>
</dbReference>
<dbReference type="GO" id="GO:0031177">
    <property type="term" value="F:phosphopantetheine binding"/>
    <property type="evidence" value="ECO:0007669"/>
    <property type="project" value="InterPro"/>
</dbReference>
<keyword evidence="2" id="KW-0597">Phosphoprotein</keyword>
<feature type="domain" description="Carrier" evidence="7">
    <location>
        <begin position="1344"/>
        <end position="1420"/>
    </location>
</feature>
<evidence type="ECO:0000259" key="8">
    <source>
        <dbReference type="PROSITE" id="PS52004"/>
    </source>
</evidence>
<dbReference type="PROSITE" id="PS50075">
    <property type="entry name" value="CARRIER"/>
    <property type="match status" value="1"/>
</dbReference>
<dbReference type="InterPro" id="IPR020841">
    <property type="entry name" value="PKS_Beta-ketoAc_synthase_dom"/>
</dbReference>
<dbReference type="PROSITE" id="PS00606">
    <property type="entry name" value="KS3_1"/>
    <property type="match status" value="1"/>
</dbReference>
<dbReference type="InterPro" id="IPR036291">
    <property type="entry name" value="NAD(P)-bd_dom_sf"/>
</dbReference>
<dbReference type="InterPro" id="IPR020806">
    <property type="entry name" value="PKS_PP-bd"/>
</dbReference>
<evidence type="ECO:0000313" key="10">
    <source>
        <dbReference type="Proteomes" id="UP000298631"/>
    </source>
</evidence>
<dbReference type="PANTHER" id="PTHR43775:SF37">
    <property type="entry name" value="SI:DKEY-61P9.11"/>
    <property type="match status" value="1"/>
</dbReference>
<dbReference type="GO" id="GO:0071770">
    <property type="term" value="P:DIM/DIP cell wall layer assembly"/>
    <property type="evidence" value="ECO:0007669"/>
    <property type="project" value="TreeGrafter"/>
</dbReference>
<evidence type="ECO:0000256" key="1">
    <source>
        <dbReference type="ARBA" id="ARBA00022450"/>
    </source>
</evidence>
<evidence type="ECO:0000256" key="4">
    <source>
        <dbReference type="ARBA" id="ARBA00022832"/>
    </source>
</evidence>
<dbReference type="InterPro" id="IPR014043">
    <property type="entry name" value="Acyl_transferase_dom"/>
</dbReference>
<dbReference type="InterPro" id="IPR016039">
    <property type="entry name" value="Thiolase-like"/>
</dbReference>
<keyword evidence="6" id="KW-0511">Multifunctional enzyme</keyword>
<dbReference type="SMART" id="SM00825">
    <property type="entry name" value="PKS_KS"/>
    <property type="match status" value="1"/>
</dbReference>
<dbReference type="InterPro" id="IPR009081">
    <property type="entry name" value="PP-bd_ACP"/>
</dbReference>
<dbReference type="RefSeq" id="WP_137193501.1">
    <property type="nucleotide sequence ID" value="NZ_CP039964.1"/>
</dbReference>
<dbReference type="Gene3D" id="3.40.50.720">
    <property type="entry name" value="NAD(P)-binding Rossmann-like Domain"/>
    <property type="match status" value="1"/>
</dbReference>
<evidence type="ECO:0000256" key="5">
    <source>
        <dbReference type="ARBA" id="ARBA00023098"/>
    </source>
</evidence>
<dbReference type="InterPro" id="IPR001227">
    <property type="entry name" value="Ac_transferase_dom_sf"/>
</dbReference>
<dbReference type="InterPro" id="IPR014030">
    <property type="entry name" value="Ketoacyl_synth_N"/>
</dbReference>
<dbReference type="SMART" id="SM00823">
    <property type="entry name" value="PKS_PP"/>
    <property type="match status" value="1"/>
</dbReference>
<dbReference type="GO" id="GO:0004315">
    <property type="term" value="F:3-oxoacyl-[acyl-carrier-protein] synthase activity"/>
    <property type="evidence" value="ECO:0007669"/>
    <property type="project" value="InterPro"/>
</dbReference>
<sequence>MPSETTLDLPEPNGLEIAIIGMAGRFPGATDIEAFWANLRDGVESITTLGADALRKRGVAQATLDAEDFVARGAQVDAFDQFDPAFFGYSPAEAELLDPQQRMFLECAWHALENAGVVPGAQDQPIGVFASAGMNGYLLNLFGNADLRQRITPYEIFTANDKDFLATRAAYKLDLRGPAVTVQTACSSSLVAVHMAAQSLIAGECSMALAGGVALSRQDGYRALAGSILSPTGQCRAFDATADGTVTGNGVGLVLLKRLEDALAEGDRIDAIIKGSAINNDGAGKASFTAPDVAAQADVIAAAQAAAEVPADTITYVEAHGTGTPLGDPVEITALSRAFRRQTDKTGYCAIGSVKTNIGHLDTAAGIAGLIKTVLMLRAGKIAPTLHYTSPNPKIRLDDSPFHVANSLQDWQSSGPRRAGVSAFGIGGTNVHVILEETQGTPAQVDPDTPVILPLSAKTPEALAQNVAVLARHLEGETAPLGAVARTLATGRHQFRWRQAVVASSKPDASTRLRALTSPQKAAADGPIFPVFVFPGQGSQYPLMARKSYDEIPTFARILDQADAHLGGTLLPLLRDAGAAIHQTENAQIALFVTQYAYAQTMREGGIHPAAMIGHSLGELTAACIAGVFSLRDGIEIVRERGRLMQAAQTGAMLAVLHPDQPLDALLLDGVEIAARNGPGLTTVTGPHQAIDQCAAVLEGAGVTCRRLQTSHAFHSAMMDEAAKGFGRFVAGFTLSAPQVPVVSNLTGDWLSADSATNPAYWARHMRAPVQFGDGLKTLGQLDNPVFIETGSGGAMTSLLKQQGIGPVLHGFTQETEGLAGLYSTLANAWEQGAELDWQALMPVKHAPVALPGYAFQRQRYWIEPDSQLRQDNLPGEARIYVPAWQRIDLPEPKRAERQNWLIFDDGSTGTALANAIERTGDDAYRVVTGAAFGEPGYRCFALAPDMADIDRLLGLLADRGSQPAHIVFGWPLNGNDHALQTLILALADLGKDIRLTLLTKGAADVTGAEILSPEQARLHAVVQVAGQEHPWLGCRILDLDPQERAKPADLAPALKRALVDHDAPILARRGGRFWRLSHQVQELPDAMPLRKNGRYVVLGHIVGGMGRVWAQKLAQQPNLRVALIDDSNSLSETENTLHLTADCADPMAVGAALDKVAAKWGGIDGIFLSSLFSGGETTAPLALLGGAQRDRAAASITAPLTALATAVATRRVGFCYVQSSLSSVIAGIGLGAYAAAHHQLDLAIAELDRNTPGRWYATGWDALEDGGDGPRMSGAGNDHAISGDQVWKTTCAVLGVGLSGNSILSRADVDARRQQWLNIRPATRNESTAKGRERPALETPFVAPRSPLEHSVAAILQDLLGLDRIGADDGFFELGGHSLLAIRAIARLREEFPVEIEMRELLFDNPSTASIAALIEAKLAGDADLLALLDEVSGLSEQDLHDALKDSV</sequence>
<dbReference type="SUPFAM" id="SSF52151">
    <property type="entry name" value="FabD/lysophospholipase-like"/>
    <property type="match status" value="1"/>
</dbReference>
<dbReference type="InterPro" id="IPR006162">
    <property type="entry name" value="Ppantetheine_attach_site"/>
</dbReference>
<dbReference type="InterPro" id="IPR016036">
    <property type="entry name" value="Malonyl_transacylase_ACP-bd"/>
</dbReference>
<dbReference type="GO" id="GO:0004312">
    <property type="term" value="F:fatty acid synthase activity"/>
    <property type="evidence" value="ECO:0007669"/>
    <property type="project" value="TreeGrafter"/>
</dbReference>
<dbReference type="Pfam" id="PF00550">
    <property type="entry name" value="PP-binding"/>
    <property type="match status" value="1"/>
</dbReference>
<dbReference type="CDD" id="cd00833">
    <property type="entry name" value="PKS"/>
    <property type="match status" value="1"/>
</dbReference>
<dbReference type="InterPro" id="IPR014031">
    <property type="entry name" value="Ketoacyl_synth_C"/>
</dbReference>
<keyword evidence="1" id="KW-0596">Phosphopantetheine</keyword>
<dbReference type="SMART" id="SM00827">
    <property type="entry name" value="PKS_AT"/>
    <property type="match status" value="1"/>
</dbReference>
<dbReference type="Gene3D" id="3.30.70.250">
    <property type="entry name" value="Malonyl-CoA ACP transacylase, ACP-binding"/>
    <property type="match status" value="1"/>
</dbReference>
<name>A0A4P8EF80_9RHOB</name>
<dbReference type="InterPro" id="IPR050091">
    <property type="entry name" value="PKS_NRPS_Biosynth_Enz"/>
</dbReference>
<dbReference type="EMBL" id="CP039964">
    <property type="protein sequence ID" value="QCO55740.1"/>
    <property type="molecule type" value="Genomic_DNA"/>
</dbReference>
<evidence type="ECO:0000259" key="7">
    <source>
        <dbReference type="PROSITE" id="PS50075"/>
    </source>
</evidence>
<dbReference type="GO" id="GO:0006633">
    <property type="term" value="P:fatty acid biosynthetic process"/>
    <property type="evidence" value="ECO:0007669"/>
    <property type="project" value="InterPro"/>
</dbReference>
<keyword evidence="5" id="KW-0443">Lipid metabolism</keyword>
<dbReference type="PANTHER" id="PTHR43775">
    <property type="entry name" value="FATTY ACID SYNTHASE"/>
    <property type="match status" value="1"/>
</dbReference>
<dbReference type="InterPro" id="IPR018201">
    <property type="entry name" value="Ketoacyl_synth_AS"/>
</dbReference>
<dbReference type="Gene3D" id="1.10.1240.100">
    <property type="match status" value="1"/>
</dbReference>
<dbReference type="Pfam" id="PF16197">
    <property type="entry name" value="KAsynt_C_assoc"/>
    <property type="match status" value="1"/>
</dbReference>
<dbReference type="PROSITE" id="PS52004">
    <property type="entry name" value="KS3_2"/>
    <property type="match status" value="1"/>
</dbReference>
<dbReference type="FunFam" id="3.40.47.10:FF:000042">
    <property type="entry name" value="Polyketide synthase Pks13"/>
    <property type="match status" value="1"/>
</dbReference>
<dbReference type="Proteomes" id="UP000298631">
    <property type="component" value="Chromosome"/>
</dbReference>
<evidence type="ECO:0000256" key="6">
    <source>
        <dbReference type="ARBA" id="ARBA00023268"/>
    </source>
</evidence>
<dbReference type="Pfam" id="PF08659">
    <property type="entry name" value="KR"/>
    <property type="match status" value="1"/>
</dbReference>
<dbReference type="Pfam" id="PF02801">
    <property type="entry name" value="Ketoacyl-synt_C"/>
    <property type="match status" value="1"/>
</dbReference>
<dbReference type="Gene3D" id="3.40.366.10">
    <property type="entry name" value="Malonyl-Coenzyme A Acyl Carrier Protein, domain 2"/>
    <property type="match status" value="1"/>
</dbReference>
<protein>
    <submittedName>
        <fullName evidence="9">Acyltransferase domain-containing protein</fullName>
    </submittedName>
</protein>
<accession>A0A4P8EF80</accession>
<dbReference type="SUPFAM" id="SSF51735">
    <property type="entry name" value="NAD(P)-binding Rossmann-fold domains"/>
    <property type="match status" value="2"/>
</dbReference>